<proteinExistence type="predicted"/>
<evidence type="ECO:0000313" key="3">
    <source>
        <dbReference type="Proteomes" id="UP001388673"/>
    </source>
</evidence>
<dbReference type="AlphaFoldDB" id="A0AAW0YKZ6"/>
<feature type="transmembrane region" description="Helical" evidence="1">
    <location>
        <begin position="164"/>
        <end position="182"/>
    </location>
</feature>
<dbReference type="Proteomes" id="UP001388673">
    <property type="component" value="Unassembled WGS sequence"/>
</dbReference>
<dbReference type="EMBL" id="JBCAWK010000010">
    <property type="protein sequence ID" value="KAK8847616.1"/>
    <property type="molecule type" value="Genomic_DNA"/>
</dbReference>
<accession>A0AAW0YKZ6</accession>
<keyword evidence="1" id="KW-1133">Transmembrane helix</keyword>
<dbReference type="RefSeq" id="XP_066801134.1">
    <property type="nucleotide sequence ID" value="XM_066948566.1"/>
</dbReference>
<feature type="transmembrane region" description="Helical" evidence="1">
    <location>
        <begin position="12"/>
        <end position="34"/>
    </location>
</feature>
<gene>
    <name evidence="2" type="ORF">IAR55_005475</name>
</gene>
<protein>
    <recommendedName>
        <fullName evidence="4">Palmitoyltransferase</fullName>
    </recommendedName>
</protein>
<organism evidence="2 3">
    <name type="scientific">Kwoniella newhampshirensis</name>
    <dbReference type="NCBI Taxonomy" id="1651941"/>
    <lineage>
        <taxon>Eukaryota</taxon>
        <taxon>Fungi</taxon>
        <taxon>Dikarya</taxon>
        <taxon>Basidiomycota</taxon>
        <taxon>Agaricomycotina</taxon>
        <taxon>Tremellomycetes</taxon>
        <taxon>Tremellales</taxon>
        <taxon>Cryptococcaceae</taxon>
        <taxon>Kwoniella</taxon>
    </lineage>
</organism>
<feature type="transmembrane region" description="Helical" evidence="1">
    <location>
        <begin position="188"/>
        <end position="214"/>
    </location>
</feature>
<evidence type="ECO:0000256" key="1">
    <source>
        <dbReference type="SAM" id="Phobius"/>
    </source>
</evidence>
<reference evidence="2 3" key="1">
    <citation type="journal article" date="2024" name="bioRxiv">
        <title>Comparative genomics of Cryptococcus and Kwoniella reveals pathogenesis evolution and contrasting karyotype dynamics via intercentromeric recombination or chromosome fusion.</title>
        <authorList>
            <person name="Coelho M.A."/>
            <person name="David-Palma M."/>
            <person name="Shea T."/>
            <person name="Bowers K."/>
            <person name="McGinley-Smith S."/>
            <person name="Mohammad A.W."/>
            <person name="Gnirke A."/>
            <person name="Yurkov A.M."/>
            <person name="Nowrousian M."/>
            <person name="Sun S."/>
            <person name="Cuomo C.A."/>
            <person name="Heitman J."/>
        </authorList>
    </citation>
    <scope>NUCLEOTIDE SEQUENCE [LARGE SCALE GENOMIC DNA]</scope>
    <source>
        <strain evidence="2 3">CBS 13917</strain>
    </source>
</reference>
<name>A0AAW0YKZ6_9TREE</name>
<keyword evidence="1" id="KW-0812">Transmembrane</keyword>
<evidence type="ECO:0008006" key="4">
    <source>
        <dbReference type="Google" id="ProtNLM"/>
    </source>
</evidence>
<sequence>MIRRQSTSHLGRTTGAGLMVGYIIVFLLVVWNYLKIVITSPGYARDSIPRSSPPAATDYIPYQFPVHPPKPSVQFDAGPDPSQLAPVANIANAAMTHLHAQSSSTTLAASSIPLAGDLYQVLSICLGGAASARLSNPIGHIIAVTAGHVFCSLIFFINFTSWASIYWFYVLITLIVVAARTSNSDGQIIALIAVSALFGLFSALMLSTHINLILTGKTTVESFKARDQQEQEDRILQKEYGYFWHNQEKRKVRRRWKEEWGGSPVDARWRHGSSRHMWEQEMGKGWLGWICRPLGDGLHFRSNPHFGPHGEWLMKKDWPRGK</sequence>
<comment type="caution">
    <text evidence="2">The sequence shown here is derived from an EMBL/GenBank/DDBJ whole genome shotgun (WGS) entry which is preliminary data.</text>
</comment>
<dbReference type="KEGG" id="kne:92182733"/>
<dbReference type="GeneID" id="92182733"/>
<keyword evidence="1" id="KW-0472">Membrane</keyword>
<keyword evidence="3" id="KW-1185">Reference proteome</keyword>
<evidence type="ECO:0000313" key="2">
    <source>
        <dbReference type="EMBL" id="KAK8847616.1"/>
    </source>
</evidence>